<gene>
    <name evidence="1" type="ORF">LZC95_02260</name>
</gene>
<accession>A0ABZ2KDM7</accession>
<evidence type="ECO:0000313" key="1">
    <source>
        <dbReference type="EMBL" id="WXA95665.1"/>
    </source>
</evidence>
<organism evidence="1 2">
    <name type="scientific">Pendulispora brunnea</name>
    <dbReference type="NCBI Taxonomy" id="2905690"/>
    <lineage>
        <taxon>Bacteria</taxon>
        <taxon>Pseudomonadati</taxon>
        <taxon>Myxococcota</taxon>
        <taxon>Myxococcia</taxon>
        <taxon>Myxococcales</taxon>
        <taxon>Sorangiineae</taxon>
        <taxon>Pendulisporaceae</taxon>
        <taxon>Pendulispora</taxon>
    </lineage>
</organism>
<proteinExistence type="predicted"/>
<dbReference type="Proteomes" id="UP001379533">
    <property type="component" value="Chromosome"/>
</dbReference>
<reference evidence="1 2" key="1">
    <citation type="submission" date="2021-12" db="EMBL/GenBank/DDBJ databases">
        <title>Discovery of the Pendulisporaceae a myxobacterial family with distinct sporulation behavior and unique specialized metabolism.</title>
        <authorList>
            <person name="Garcia R."/>
            <person name="Popoff A."/>
            <person name="Bader C.D."/>
            <person name="Loehr J."/>
            <person name="Walesch S."/>
            <person name="Walt C."/>
            <person name="Boldt J."/>
            <person name="Bunk B."/>
            <person name="Haeckl F.J.F.P.J."/>
            <person name="Gunesch A.P."/>
            <person name="Birkelbach J."/>
            <person name="Nuebel U."/>
            <person name="Pietschmann T."/>
            <person name="Bach T."/>
            <person name="Mueller R."/>
        </authorList>
    </citation>
    <scope>NUCLEOTIDE SEQUENCE [LARGE SCALE GENOMIC DNA]</scope>
    <source>
        <strain evidence="1 2">MSr12523</strain>
    </source>
</reference>
<dbReference type="EMBL" id="CP089982">
    <property type="protein sequence ID" value="WXA95665.1"/>
    <property type="molecule type" value="Genomic_DNA"/>
</dbReference>
<sequence>MQPDKTLLYVPEHKETFCADIFVLAQMFAWNDMSPVIWLLSTIGLCTIEQPYREKRKAFRRFELVLATYPSAGDPEDPFPARLGVVLSWRGGSRFPGWNWEEVQHPRLVRWLALAGQELASWMALDGEHFAIPDTLDLGPGGTRLTRSILNRSALLPASPHMLMSGLGPFNSPERPTDAAVLVDSGGNPGTSEFEYGHYWMLPMTAAEHEKAQRDGTWSVFADLANRVPEGEDDYRVAFDLLRDTTG</sequence>
<keyword evidence="2" id="KW-1185">Reference proteome</keyword>
<name>A0ABZ2KDM7_9BACT</name>
<protein>
    <submittedName>
        <fullName evidence="1">Uncharacterized protein</fullName>
    </submittedName>
</protein>
<dbReference type="RefSeq" id="WP_394846272.1">
    <property type="nucleotide sequence ID" value="NZ_CP089982.1"/>
</dbReference>
<evidence type="ECO:0000313" key="2">
    <source>
        <dbReference type="Proteomes" id="UP001379533"/>
    </source>
</evidence>